<dbReference type="Proteomes" id="UP000736335">
    <property type="component" value="Unassembled WGS sequence"/>
</dbReference>
<evidence type="ECO:0008006" key="3">
    <source>
        <dbReference type="Google" id="ProtNLM"/>
    </source>
</evidence>
<dbReference type="OrthoDB" id="2788229at2759"/>
<sequence>SRSPLPQEISDHIVDLLHDKRDALKACCLVSRSWIPRTRKYLFHEVAFDSSDDFEAWYKTFLDPVNSPGCYTRFL</sequence>
<organism evidence="1 2">
    <name type="scientific">Thelephora terrestris</name>
    <dbReference type="NCBI Taxonomy" id="56493"/>
    <lineage>
        <taxon>Eukaryota</taxon>
        <taxon>Fungi</taxon>
        <taxon>Dikarya</taxon>
        <taxon>Basidiomycota</taxon>
        <taxon>Agaricomycotina</taxon>
        <taxon>Agaricomycetes</taxon>
        <taxon>Thelephorales</taxon>
        <taxon>Thelephoraceae</taxon>
        <taxon>Thelephora</taxon>
    </lineage>
</organism>
<dbReference type="EMBL" id="WIUZ02000026">
    <property type="protein sequence ID" value="KAF9777937.1"/>
    <property type="molecule type" value="Genomic_DNA"/>
</dbReference>
<keyword evidence="2" id="KW-1185">Reference proteome</keyword>
<evidence type="ECO:0000313" key="2">
    <source>
        <dbReference type="Proteomes" id="UP000736335"/>
    </source>
</evidence>
<proteinExistence type="predicted"/>
<evidence type="ECO:0000313" key="1">
    <source>
        <dbReference type="EMBL" id="KAF9777937.1"/>
    </source>
</evidence>
<gene>
    <name evidence="1" type="ORF">BJ322DRAFT_984012</name>
</gene>
<feature type="non-terminal residue" evidence="1">
    <location>
        <position position="1"/>
    </location>
</feature>
<reference evidence="1" key="1">
    <citation type="journal article" date="2020" name="Nat. Commun.">
        <title>Large-scale genome sequencing of mycorrhizal fungi provides insights into the early evolution of symbiotic traits.</title>
        <authorList>
            <person name="Miyauchi S."/>
            <person name="Kiss E."/>
            <person name="Kuo A."/>
            <person name="Drula E."/>
            <person name="Kohler A."/>
            <person name="Sanchez-Garcia M."/>
            <person name="Morin E."/>
            <person name="Andreopoulos B."/>
            <person name="Barry K.W."/>
            <person name="Bonito G."/>
            <person name="Buee M."/>
            <person name="Carver A."/>
            <person name="Chen C."/>
            <person name="Cichocki N."/>
            <person name="Clum A."/>
            <person name="Culley D."/>
            <person name="Crous P.W."/>
            <person name="Fauchery L."/>
            <person name="Girlanda M."/>
            <person name="Hayes R.D."/>
            <person name="Keri Z."/>
            <person name="LaButti K."/>
            <person name="Lipzen A."/>
            <person name="Lombard V."/>
            <person name="Magnuson J."/>
            <person name="Maillard F."/>
            <person name="Murat C."/>
            <person name="Nolan M."/>
            <person name="Ohm R.A."/>
            <person name="Pangilinan J."/>
            <person name="Pereira M.F."/>
            <person name="Perotto S."/>
            <person name="Peter M."/>
            <person name="Pfister S."/>
            <person name="Riley R."/>
            <person name="Sitrit Y."/>
            <person name="Stielow J.B."/>
            <person name="Szollosi G."/>
            <person name="Zifcakova L."/>
            <person name="Stursova M."/>
            <person name="Spatafora J.W."/>
            <person name="Tedersoo L."/>
            <person name="Vaario L.M."/>
            <person name="Yamada A."/>
            <person name="Yan M."/>
            <person name="Wang P."/>
            <person name="Xu J."/>
            <person name="Bruns T."/>
            <person name="Baldrian P."/>
            <person name="Vilgalys R."/>
            <person name="Dunand C."/>
            <person name="Henrissat B."/>
            <person name="Grigoriev I.V."/>
            <person name="Hibbett D."/>
            <person name="Nagy L.G."/>
            <person name="Martin F.M."/>
        </authorList>
    </citation>
    <scope>NUCLEOTIDE SEQUENCE</scope>
    <source>
        <strain evidence="1">UH-Tt-Lm1</strain>
    </source>
</reference>
<dbReference type="AlphaFoldDB" id="A0A9P6H2A3"/>
<feature type="non-terminal residue" evidence="1">
    <location>
        <position position="75"/>
    </location>
</feature>
<reference evidence="1" key="2">
    <citation type="submission" date="2020-11" db="EMBL/GenBank/DDBJ databases">
        <authorList>
            <consortium name="DOE Joint Genome Institute"/>
            <person name="Kuo A."/>
            <person name="Miyauchi S."/>
            <person name="Kiss E."/>
            <person name="Drula E."/>
            <person name="Kohler A."/>
            <person name="Sanchez-Garcia M."/>
            <person name="Andreopoulos B."/>
            <person name="Barry K.W."/>
            <person name="Bonito G."/>
            <person name="Buee M."/>
            <person name="Carver A."/>
            <person name="Chen C."/>
            <person name="Cichocki N."/>
            <person name="Clum A."/>
            <person name="Culley D."/>
            <person name="Crous P.W."/>
            <person name="Fauchery L."/>
            <person name="Girlanda M."/>
            <person name="Hayes R."/>
            <person name="Keri Z."/>
            <person name="Labutti K."/>
            <person name="Lipzen A."/>
            <person name="Lombard V."/>
            <person name="Magnuson J."/>
            <person name="Maillard F."/>
            <person name="Morin E."/>
            <person name="Murat C."/>
            <person name="Nolan M."/>
            <person name="Ohm R."/>
            <person name="Pangilinan J."/>
            <person name="Pereira M."/>
            <person name="Perotto S."/>
            <person name="Peter M."/>
            <person name="Riley R."/>
            <person name="Sitrit Y."/>
            <person name="Stielow B."/>
            <person name="Szollosi G."/>
            <person name="Zifcakova L."/>
            <person name="Stursova M."/>
            <person name="Spatafora J.W."/>
            <person name="Tedersoo L."/>
            <person name="Vaario L.-M."/>
            <person name="Yamada A."/>
            <person name="Yan M."/>
            <person name="Wang P."/>
            <person name="Xu J."/>
            <person name="Bruns T."/>
            <person name="Baldrian P."/>
            <person name="Vilgalys R."/>
            <person name="Henrissat B."/>
            <person name="Grigoriev I.V."/>
            <person name="Hibbett D."/>
            <person name="Nagy L.G."/>
            <person name="Martin F.M."/>
        </authorList>
    </citation>
    <scope>NUCLEOTIDE SEQUENCE</scope>
    <source>
        <strain evidence="1">UH-Tt-Lm1</strain>
    </source>
</reference>
<comment type="caution">
    <text evidence="1">The sequence shown here is derived from an EMBL/GenBank/DDBJ whole genome shotgun (WGS) entry which is preliminary data.</text>
</comment>
<protein>
    <recommendedName>
        <fullName evidence="3">F-box domain-containing protein</fullName>
    </recommendedName>
</protein>
<name>A0A9P6H2A3_9AGAM</name>
<accession>A0A9P6H2A3</accession>